<comment type="caution">
    <text evidence="2">The sequence shown here is derived from an EMBL/GenBank/DDBJ whole genome shotgun (WGS) entry which is preliminary data.</text>
</comment>
<reference evidence="2 3" key="1">
    <citation type="journal article" date="2018" name="Front. Plant Sci.">
        <title>Red Clover (Trifolium pratense) and Zigzag Clover (T. medium) - A Picture of Genomic Similarities and Differences.</title>
        <authorList>
            <person name="Dluhosova J."/>
            <person name="Istvanek J."/>
            <person name="Nedelnik J."/>
            <person name="Repkova J."/>
        </authorList>
    </citation>
    <scope>NUCLEOTIDE SEQUENCE [LARGE SCALE GENOMIC DNA]</scope>
    <source>
        <strain evidence="3">cv. 10/8</strain>
        <tissue evidence="2">Leaf</tissue>
    </source>
</reference>
<evidence type="ECO:0000256" key="1">
    <source>
        <dbReference type="SAM" id="MobiDB-lite"/>
    </source>
</evidence>
<sequence>LRGNMSGDTVVNSQDDESIKTLTEEIEDGASPGKQTGTRDDAVDVDIVSSVERNFEKTPEPCIARRTRNRSGKVVAVVGEKTKSPKQGEKTPASGALKPVLYGPKRTWSK</sequence>
<feature type="region of interest" description="Disordered" evidence="1">
    <location>
        <begin position="79"/>
        <end position="110"/>
    </location>
</feature>
<organism evidence="2 3">
    <name type="scientific">Trifolium medium</name>
    <dbReference type="NCBI Taxonomy" id="97028"/>
    <lineage>
        <taxon>Eukaryota</taxon>
        <taxon>Viridiplantae</taxon>
        <taxon>Streptophyta</taxon>
        <taxon>Embryophyta</taxon>
        <taxon>Tracheophyta</taxon>
        <taxon>Spermatophyta</taxon>
        <taxon>Magnoliopsida</taxon>
        <taxon>eudicotyledons</taxon>
        <taxon>Gunneridae</taxon>
        <taxon>Pentapetalae</taxon>
        <taxon>rosids</taxon>
        <taxon>fabids</taxon>
        <taxon>Fabales</taxon>
        <taxon>Fabaceae</taxon>
        <taxon>Papilionoideae</taxon>
        <taxon>50 kb inversion clade</taxon>
        <taxon>NPAAA clade</taxon>
        <taxon>Hologalegina</taxon>
        <taxon>IRL clade</taxon>
        <taxon>Trifolieae</taxon>
        <taxon>Trifolium</taxon>
    </lineage>
</organism>
<name>A0A392S788_9FABA</name>
<dbReference type="AlphaFoldDB" id="A0A392S788"/>
<keyword evidence="3" id="KW-1185">Reference proteome</keyword>
<feature type="non-terminal residue" evidence="2">
    <location>
        <position position="1"/>
    </location>
</feature>
<dbReference type="Proteomes" id="UP000265520">
    <property type="component" value="Unassembled WGS sequence"/>
</dbReference>
<dbReference type="EMBL" id="LXQA010334923">
    <property type="protein sequence ID" value="MCI44761.1"/>
    <property type="molecule type" value="Genomic_DNA"/>
</dbReference>
<feature type="compositionally biased region" description="Polar residues" evidence="1">
    <location>
        <begin position="1"/>
        <end position="13"/>
    </location>
</feature>
<accession>A0A392S788</accession>
<protein>
    <submittedName>
        <fullName evidence="2">Uncharacterized protein</fullName>
    </submittedName>
</protein>
<evidence type="ECO:0000313" key="3">
    <source>
        <dbReference type="Proteomes" id="UP000265520"/>
    </source>
</evidence>
<proteinExistence type="predicted"/>
<feature type="non-terminal residue" evidence="2">
    <location>
        <position position="110"/>
    </location>
</feature>
<evidence type="ECO:0000313" key="2">
    <source>
        <dbReference type="EMBL" id="MCI44761.1"/>
    </source>
</evidence>
<feature type="compositionally biased region" description="Basic and acidic residues" evidence="1">
    <location>
        <begin position="80"/>
        <end position="89"/>
    </location>
</feature>
<feature type="region of interest" description="Disordered" evidence="1">
    <location>
        <begin position="1"/>
        <end position="41"/>
    </location>
</feature>